<accession>A0A9X6WPL4</accession>
<dbReference type="AlphaFoldDB" id="A0A9X6WPL4"/>
<protein>
    <recommendedName>
        <fullName evidence="1">AMP-dependent synthetase/ligase domain-containing protein</fullName>
    </recommendedName>
</protein>
<dbReference type="InterPro" id="IPR042099">
    <property type="entry name" value="ANL_N_sf"/>
</dbReference>
<dbReference type="PANTHER" id="PTHR36932:SF1">
    <property type="entry name" value="CAPSULAR POLYSACCHARIDE BIOSYNTHESIS PROTEIN"/>
    <property type="match status" value="1"/>
</dbReference>
<dbReference type="InterPro" id="IPR000873">
    <property type="entry name" value="AMP-dep_synth/lig_dom"/>
</dbReference>
<name>A0A9X6WPL4_BACTU</name>
<dbReference type="Proteomes" id="UP000224003">
    <property type="component" value="Unassembled WGS sequence"/>
</dbReference>
<dbReference type="InterPro" id="IPR053158">
    <property type="entry name" value="CapK_Type1_Caps_Biosynth"/>
</dbReference>
<evidence type="ECO:0000313" key="3">
    <source>
        <dbReference type="Proteomes" id="UP000224003"/>
    </source>
</evidence>
<organism evidence="2 3">
    <name type="scientific">Bacillus thuringiensis</name>
    <dbReference type="NCBI Taxonomy" id="1428"/>
    <lineage>
        <taxon>Bacteria</taxon>
        <taxon>Bacillati</taxon>
        <taxon>Bacillota</taxon>
        <taxon>Bacilli</taxon>
        <taxon>Bacillales</taxon>
        <taxon>Bacillaceae</taxon>
        <taxon>Bacillus</taxon>
        <taxon>Bacillus cereus group</taxon>
    </lineage>
</organism>
<dbReference type="Pfam" id="PF00501">
    <property type="entry name" value="AMP-binding"/>
    <property type="match status" value="1"/>
</dbReference>
<evidence type="ECO:0000313" key="2">
    <source>
        <dbReference type="EMBL" id="PFJ39475.1"/>
    </source>
</evidence>
<evidence type="ECO:0000259" key="1">
    <source>
        <dbReference type="Pfam" id="PF00501"/>
    </source>
</evidence>
<dbReference type="PANTHER" id="PTHR36932">
    <property type="entry name" value="CAPSULAR POLYSACCHARIDE BIOSYNTHESIS PROTEIN"/>
    <property type="match status" value="1"/>
</dbReference>
<sequence length="418" mass="48880">MEIYEEQLKKHKGNLYNLLSMAFKHVPSYKGMTRSVEYYLENYKNWTELPILEKSHIQNNFSDYIAKPNLTQDPNIRVLHTSGSTGVPLKIFRDKKEDLLLTKKLWKVRRNWDKDVINLNLLYLYRTIESAKQKVLRLGCEEYLDLSREVLANYKEEIRVFEPQWMIGPPSAVNRLAQIYQDDKETFKSLKFIEMYGEMILPHQREFIQKVFDCPVVNHYGCRELDVLSYECPNQKMHAWEEHLFFEVLKNGEPVAPHEEGELVVTSLTNNIMPFIRYKIGDIVRLYSTQEECSCGKQGLILEPVGGRIANLVITEDKILTSVIFDTAFSRTIRSNANAIQEFQVVQKNLKHFLIYIVKGENFSENVLTFLIEEFNKFIEDVFYEFVYVDKISNSESGKTATFIPLKNNNPLNLIGGR</sequence>
<dbReference type="EMBL" id="NUVX01000023">
    <property type="protein sequence ID" value="PFJ39475.1"/>
    <property type="molecule type" value="Genomic_DNA"/>
</dbReference>
<dbReference type="SUPFAM" id="SSF56801">
    <property type="entry name" value="Acetyl-CoA synthetase-like"/>
    <property type="match status" value="1"/>
</dbReference>
<comment type="caution">
    <text evidence="2">The sequence shown here is derived from an EMBL/GenBank/DDBJ whole genome shotgun (WGS) entry which is preliminary data.</text>
</comment>
<proteinExistence type="predicted"/>
<reference evidence="2 3" key="1">
    <citation type="submission" date="2017-09" db="EMBL/GenBank/DDBJ databases">
        <title>Large-scale bioinformatics analysis of Bacillus genomes uncovers conserved roles of natural products in bacterial physiology.</title>
        <authorList>
            <consortium name="Agbiome Team Llc"/>
            <person name="Bleich R.M."/>
            <person name="Grubbs K.J."/>
            <person name="Santa Maria K.C."/>
            <person name="Allen S.E."/>
            <person name="Farag S."/>
            <person name="Shank E.A."/>
            <person name="Bowers A."/>
        </authorList>
    </citation>
    <scope>NUCLEOTIDE SEQUENCE [LARGE SCALE GENOMIC DNA]</scope>
    <source>
        <strain evidence="2 3">AFS085496</strain>
    </source>
</reference>
<gene>
    <name evidence="2" type="ORF">COJ15_14370</name>
</gene>
<feature type="domain" description="AMP-dependent synthetase/ligase" evidence="1">
    <location>
        <begin position="68"/>
        <end position="267"/>
    </location>
</feature>
<dbReference type="RefSeq" id="WP_098516958.1">
    <property type="nucleotide sequence ID" value="NZ_NUVX01000023.1"/>
</dbReference>
<dbReference type="Gene3D" id="3.40.50.12780">
    <property type="entry name" value="N-terminal domain of ligase-like"/>
    <property type="match status" value="1"/>
</dbReference>